<gene>
    <name evidence="2" type="ORF">PPACK8108_LOCUS10116</name>
</gene>
<evidence type="ECO:0000313" key="3">
    <source>
        <dbReference type="Proteomes" id="UP001153365"/>
    </source>
</evidence>
<name>A0AAV0AXQ9_PHAPC</name>
<feature type="region of interest" description="Disordered" evidence="1">
    <location>
        <begin position="91"/>
        <end position="117"/>
    </location>
</feature>
<reference evidence="2" key="1">
    <citation type="submission" date="2022-06" db="EMBL/GenBank/DDBJ databases">
        <authorList>
            <consortium name="SYNGENTA / RWTH Aachen University"/>
        </authorList>
    </citation>
    <scope>NUCLEOTIDE SEQUENCE</scope>
</reference>
<accession>A0AAV0AXQ9</accession>
<organism evidence="2 3">
    <name type="scientific">Phakopsora pachyrhizi</name>
    <name type="common">Asian soybean rust disease fungus</name>
    <dbReference type="NCBI Taxonomy" id="170000"/>
    <lineage>
        <taxon>Eukaryota</taxon>
        <taxon>Fungi</taxon>
        <taxon>Dikarya</taxon>
        <taxon>Basidiomycota</taxon>
        <taxon>Pucciniomycotina</taxon>
        <taxon>Pucciniomycetes</taxon>
        <taxon>Pucciniales</taxon>
        <taxon>Phakopsoraceae</taxon>
        <taxon>Phakopsora</taxon>
    </lineage>
</organism>
<dbReference type="Proteomes" id="UP001153365">
    <property type="component" value="Unassembled WGS sequence"/>
</dbReference>
<comment type="caution">
    <text evidence="2">The sequence shown here is derived from an EMBL/GenBank/DDBJ whole genome shotgun (WGS) entry which is preliminary data.</text>
</comment>
<dbReference type="EMBL" id="CALTRL010002262">
    <property type="protein sequence ID" value="CAH7675148.1"/>
    <property type="molecule type" value="Genomic_DNA"/>
</dbReference>
<dbReference type="AlphaFoldDB" id="A0AAV0AXQ9"/>
<keyword evidence="3" id="KW-1185">Reference proteome</keyword>
<evidence type="ECO:0000313" key="2">
    <source>
        <dbReference type="EMBL" id="CAH7675148.1"/>
    </source>
</evidence>
<sequence length="117" mass="12612">MEAMTSVLRMSKTERLAEVGEFWRWSELFKAIGGVEDVFRPTHKGMGMVDGGWRWGCGHSSVLCASEDWSATVNAHRGKFLFGAMGGHGPGHLEDGGDGEGTAAAVQKHETEQCSVS</sequence>
<evidence type="ECO:0000256" key="1">
    <source>
        <dbReference type="SAM" id="MobiDB-lite"/>
    </source>
</evidence>
<proteinExistence type="predicted"/>
<protein>
    <submittedName>
        <fullName evidence="2">Uncharacterized protein</fullName>
    </submittedName>
</protein>
<feature type="compositionally biased region" description="Basic and acidic residues" evidence="1">
    <location>
        <begin position="107"/>
        <end position="117"/>
    </location>
</feature>